<dbReference type="Proteomes" id="UP000256269">
    <property type="component" value="Unassembled WGS sequence"/>
</dbReference>
<evidence type="ECO:0000256" key="1">
    <source>
        <dbReference type="SAM" id="MobiDB-lite"/>
    </source>
</evidence>
<comment type="caution">
    <text evidence="2">The sequence shown here is derived from an EMBL/GenBank/DDBJ whole genome shotgun (WGS) entry which is preliminary data.</text>
</comment>
<feature type="region of interest" description="Disordered" evidence="1">
    <location>
        <begin position="13"/>
        <end position="34"/>
    </location>
</feature>
<evidence type="ECO:0000313" key="3">
    <source>
        <dbReference type="Proteomes" id="UP000256269"/>
    </source>
</evidence>
<proteinExistence type="predicted"/>
<gene>
    <name evidence="2" type="ORF">BCF44_10155</name>
</gene>
<accession>A0A3E0I8T4</accession>
<evidence type="ECO:0000313" key="2">
    <source>
        <dbReference type="EMBL" id="REH55039.1"/>
    </source>
</evidence>
<reference evidence="2 3" key="1">
    <citation type="submission" date="2018-08" db="EMBL/GenBank/DDBJ databases">
        <title>Genomic Encyclopedia of Archaeal and Bacterial Type Strains, Phase II (KMG-II): from individual species to whole genera.</title>
        <authorList>
            <person name="Goeker M."/>
        </authorList>
    </citation>
    <scope>NUCLEOTIDE SEQUENCE [LARGE SCALE GENOMIC DNA]</scope>
    <source>
        <strain evidence="2 3">DSM 45791</strain>
    </source>
</reference>
<protein>
    <submittedName>
        <fullName evidence="2">Uncharacterized protein</fullName>
    </submittedName>
</protein>
<dbReference type="AlphaFoldDB" id="A0A3E0I8T4"/>
<name>A0A3E0I8T4_9PSEU</name>
<keyword evidence="3" id="KW-1185">Reference proteome</keyword>
<dbReference type="EMBL" id="QUNO01000001">
    <property type="protein sequence ID" value="REH55039.1"/>
    <property type="molecule type" value="Genomic_DNA"/>
</dbReference>
<sequence length="34" mass="3316">MTRLFSGMAVRAEEAGHLASTAPPGTGGIGTAEA</sequence>
<organism evidence="2 3">
    <name type="scientific">Kutzneria buriramensis</name>
    <dbReference type="NCBI Taxonomy" id="1045776"/>
    <lineage>
        <taxon>Bacteria</taxon>
        <taxon>Bacillati</taxon>
        <taxon>Actinomycetota</taxon>
        <taxon>Actinomycetes</taxon>
        <taxon>Pseudonocardiales</taxon>
        <taxon>Pseudonocardiaceae</taxon>
        <taxon>Kutzneria</taxon>
    </lineage>
</organism>
<feature type="compositionally biased region" description="Gly residues" evidence="1">
    <location>
        <begin position="25"/>
        <end position="34"/>
    </location>
</feature>